<dbReference type="AlphaFoldDB" id="A0A8X6WT88"/>
<accession>A0A8X6WT88</accession>
<proteinExistence type="predicted"/>
<organism evidence="2 3">
    <name type="scientific">Trichonephila inaurata madagascariensis</name>
    <dbReference type="NCBI Taxonomy" id="2747483"/>
    <lineage>
        <taxon>Eukaryota</taxon>
        <taxon>Metazoa</taxon>
        <taxon>Ecdysozoa</taxon>
        <taxon>Arthropoda</taxon>
        <taxon>Chelicerata</taxon>
        <taxon>Arachnida</taxon>
        <taxon>Araneae</taxon>
        <taxon>Araneomorphae</taxon>
        <taxon>Entelegynae</taxon>
        <taxon>Araneoidea</taxon>
        <taxon>Nephilidae</taxon>
        <taxon>Trichonephila</taxon>
        <taxon>Trichonephila inaurata</taxon>
    </lineage>
</organism>
<comment type="caution">
    <text evidence="2">The sequence shown here is derived from an EMBL/GenBank/DDBJ whole genome shotgun (WGS) entry which is preliminary data.</text>
</comment>
<feature type="signal peptide" evidence="1">
    <location>
        <begin position="1"/>
        <end position="15"/>
    </location>
</feature>
<evidence type="ECO:0000313" key="2">
    <source>
        <dbReference type="EMBL" id="GFY40918.1"/>
    </source>
</evidence>
<evidence type="ECO:0000256" key="1">
    <source>
        <dbReference type="SAM" id="SignalP"/>
    </source>
</evidence>
<name>A0A8X6WT88_9ARAC</name>
<protein>
    <submittedName>
        <fullName evidence="2">Uncharacterized protein</fullName>
    </submittedName>
</protein>
<dbReference type="Proteomes" id="UP000886998">
    <property type="component" value="Unassembled WGS sequence"/>
</dbReference>
<dbReference type="OrthoDB" id="10443356at2759"/>
<reference evidence="2" key="1">
    <citation type="submission" date="2020-08" db="EMBL/GenBank/DDBJ databases">
        <title>Multicomponent nature underlies the extraordinary mechanical properties of spider dragline silk.</title>
        <authorList>
            <person name="Kono N."/>
            <person name="Nakamura H."/>
            <person name="Mori M."/>
            <person name="Yoshida Y."/>
            <person name="Ohtoshi R."/>
            <person name="Malay A.D."/>
            <person name="Moran D.A.P."/>
            <person name="Tomita M."/>
            <person name="Numata K."/>
            <person name="Arakawa K."/>
        </authorList>
    </citation>
    <scope>NUCLEOTIDE SEQUENCE</scope>
</reference>
<dbReference type="EMBL" id="BMAV01002194">
    <property type="protein sequence ID" value="GFY40918.1"/>
    <property type="molecule type" value="Genomic_DNA"/>
</dbReference>
<gene>
    <name evidence="2" type="ORF">TNIN_384451</name>
</gene>
<feature type="chain" id="PRO_5036449761" evidence="1">
    <location>
        <begin position="16"/>
        <end position="113"/>
    </location>
</feature>
<keyword evidence="3" id="KW-1185">Reference proteome</keyword>
<evidence type="ECO:0000313" key="3">
    <source>
        <dbReference type="Proteomes" id="UP000886998"/>
    </source>
</evidence>
<keyword evidence="1" id="KW-0732">Signal</keyword>
<sequence>MILKVFLYLFQCALTLILKNYLPSFLEILMFELVMELMEHCSQIQFFHGVVPDTTLDAQPVTTVTELIPIVHSFTVWKICEALDLKAKFVPLPGKCVFPRTRPKGVDQRLRPR</sequence>